<accession>A0ABZ1L393</accession>
<feature type="compositionally biased region" description="Low complexity" evidence="4">
    <location>
        <begin position="674"/>
        <end position="690"/>
    </location>
</feature>
<dbReference type="Gene3D" id="1.20.5.1930">
    <property type="match status" value="1"/>
</dbReference>
<dbReference type="InterPro" id="IPR036890">
    <property type="entry name" value="HATPase_C_sf"/>
</dbReference>
<reference evidence="8 9" key="1">
    <citation type="submission" date="2022-10" db="EMBL/GenBank/DDBJ databases">
        <title>The complete genomes of actinobacterial strains from the NBC collection.</title>
        <authorList>
            <person name="Joergensen T.S."/>
            <person name="Alvarez Arevalo M."/>
            <person name="Sterndorff E.B."/>
            <person name="Faurdal D."/>
            <person name="Vuksanovic O."/>
            <person name="Mourched A.-S."/>
            <person name="Charusanti P."/>
            <person name="Shaw S."/>
            <person name="Blin K."/>
            <person name="Weber T."/>
        </authorList>
    </citation>
    <scope>NUCLEOTIDE SEQUENCE [LARGE SCALE GENOMIC DNA]</scope>
    <source>
        <strain evidence="8 9">NBC_00123</strain>
    </source>
</reference>
<dbReference type="GO" id="GO:0016301">
    <property type="term" value="F:kinase activity"/>
    <property type="evidence" value="ECO:0007669"/>
    <property type="project" value="UniProtKB-KW"/>
</dbReference>
<feature type="transmembrane region" description="Helical" evidence="5">
    <location>
        <begin position="68"/>
        <end position="85"/>
    </location>
</feature>
<evidence type="ECO:0000256" key="5">
    <source>
        <dbReference type="SAM" id="Phobius"/>
    </source>
</evidence>
<keyword evidence="2 8" id="KW-0418">Kinase</keyword>
<feature type="transmembrane region" description="Helical" evidence="5">
    <location>
        <begin position="413"/>
        <end position="437"/>
    </location>
</feature>
<organism evidence="8 9">
    <name type="scientific">Streptomyces zaomyceticus</name>
    <dbReference type="NCBI Taxonomy" id="68286"/>
    <lineage>
        <taxon>Bacteria</taxon>
        <taxon>Bacillati</taxon>
        <taxon>Actinomycetota</taxon>
        <taxon>Actinomycetes</taxon>
        <taxon>Kitasatosporales</taxon>
        <taxon>Streptomycetaceae</taxon>
        <taxon>Streptomyces</taxon>
    </lineage>
</organism>
<feature type="domain" description="Signal transduction histidine kinase subgroup 3 dimerisation and phosphoacceptor" evidence="7">
    <location>
        <begin position="455"/>
        <end position="511"/>
    </location>
</feature>
<evidence type="ECO:0000256" key="3">
    <source>
        <dbReference type="ARBA" id="ARBA00023012"/>
    </source>
</evidence>
<name>A0ABZ1L393_9ACTN</name>
<dbReference type="PANTHER" id="PTHR24421">
    <property type="entry name" value="NITRATE/NITRITE SENSOR PROTEIN NARX-RELATED"/>
    <property type="match status" value="1"/>
</dbReference>
<gene>
    <name evidence="8" type="ORF">OG814_06640</name>
</gene>
<evidence type="ECO:0000313" key="8">
    <source>
        <dbReference type="EMBL" id="WTR68969.1"/>
    </source>
</evidence>
<dbReference type="InterPro" id="IPR050482">
    <property type="entry name" value="Sensor_HK_TwoCompSys"/>
</dbReference>
<keyword evidence="1" id="KW-0808">Transferase</keyword>
<keyword evidence="9" id="KW-1185">Reference proteome</keyword>
<protein>
    <submittedName>
        <fullName evidence="8">Histidine kinase</fullName>
    </submittedName>
</protein>
<dbReference type="InterPro" id="IPR003594">
    <property type="entry name" value="HATPase_dom"/>
</dbReference>
<dbReference type="Pfam" id="PF07730">
    <property type="entry name" value="HisKA_3"/>
    <property type="match status" value="1"/>
</dbReference>
<feature type="transmembrane region" description="Helical" evidence="5">
    <location>
        <begin position="284"/>
        <end position="305"/>
    </location>
</feature>
<dbReference type="PANTHER" id="PTHR24421:SF63">
    <property type="entry name" value="SENSOR HISTIDINE KINASE DESK"/>
    <property type="match status" value="1"/>
</dbReference>
<sequence length="697" mass="71880">MNGWGTALSRRSAWVFRERRGQRGESTGGPEAKEGSERGGSDAYLALGPAPGPDDTSEGSSDESADDGPAPAIVSVVLVVVILGFSFEPGVLLPRPAAVPMLLLQIVTCLPATRRLRGSWTLAAQILLAPWSGLPGFLGASVLLVVEQRVRWTLFAVVVLTGGLLAPGDGGLHSVLNGMGNALAHGLILYALTRLTDLYTELRATRHALARARVVAEREHAGRMLEAALGTALAEIIRLAGQGTRAAAELTAVARVAAERVRAAPPPRSADVADVPARALTPRLAWPIVVATHLEYLVVGAAFLLDDGVTGVRFGVYSAALATVVGLQAYHSLPRAPGVRPRFAAWTLGVQLALALGVLAAPDGPYPQLVAFAAASVLIVLPGRVARPTAAALTTLVAVTALVRTDGPGARGTALLVLDVVLIAVVFYGLALLTALVHQVREARGALAALAVARERRRIARDVHDLLGYGLSGIALKGELAIRDPDPERAAGHLADAAALAGRALADLRDIPGDGTRLDLHEELNSADEVLGAAGVRLRVHGELDSRDGAEALFATVLREAVTNVLRHAPGARWCEVRFGSGTLRVSNDGRAPGPPVREESAAGGGGGNGLRNLRERVEAVGGVLEATPTLDGQSDGSGRGCGYVLTIRLESASASRPTPVSALVSTLVSTPGSAAGSAADSAPVSASMSTRVTATE</sequence>
<dbReference type="SUPFAM" id="SSF55874">
    <property type="entry name" value="ATPase domain of HSP90 chaperone/DNA topoisomerase II/histidine kinase"/>
    <property type="match status" value="1"/>
</dbReference>
<keyword evidence="5" id="KW-0472">Membrane</keyword>
<keyword evidence="5" id="KW-1133">Transmembrane helix</keyword>
<proteinExistence type="predicted"/>
<feature type="compositionally biased region" description="Acidic residues" evidence="4">
    <location>
        <begin position="55"/>
        <end position="66"/>
    </location>
</feature>
<dbReference type="Gene3D" id="3.30.565.10">
    <property type="entry name" value="Histidine kinase-like ATPase, C-terminal domain"/>
    <property type="match status" value="1"/>
</dbReference>
<feature type="transmembrane region" description="Helical" evidence="5">
    <location>
        <begin position="122"/>
        <end position="145"/>
    </location>
</feature>
<keyword evidence="3" id="KW-0902">Two-component regulatory system</keyword>
<evidence type="ECO:0000256" key="2">
    <source>
        <dbReference type="ARBA" id="ARBA00022777"/>
    </source>
</evidence>
<feature type="transmembrane region" description="Helical" evidence="5">
    <location>
        <begin position="152"/>
        <end position="168"/>
    </location>
</feature>
<evidence type="ECO:0000259" key="6">
    <source>
        <dbReference type="Pfam" id="PF02518"/>
    </source>
</evidence>
<keyword evidence="5" id="KW-0812">Transmembrane</keyword>
<feature type="region of interest" description="Disordered" evidence="4">
    <location>
        <begin position="15"/>
        <end position="68"/>
    </location>
</feature>
<feature type="transmembrane region" description="Helical" evidence="5">
    <location>
        <begin position="311"/>
        <end position="331"/>
    </location>
</feature>
<dbReference type="RefSeq" id="WP_406333753.1">
    <property type="nucleotide sequence ID" value="NZ_CP108188.1"/>
</dbReference>
<dbReference type="InterPro" id="IPR011712">
    <property type="entry name" value="Sig_transdc_His_kin_sub3_dim/P"/>
</dbReference>
<feature type="region of interest" description="Disordered" evidence="4">
    <location>
        <begin position="671"/>
        <end position="697"/>
    </location>
</feature>
<feature type="compositionally biased region" description="Basic and acidic residues" evidence="4">
    <location>
        <begin position="31"/>
        <end position="40"/>
    </location>
</feature>
<evidence type="ECO:0000259" key="7">
    <source>
        <dbReference type="Pfam" id="PF07730"/>
    </source>
</evidence>
<feature type="transmembrane region" description="Helical" evidence="5">
    <location>
        <begin position="343"/>
        <end position="360"/>
    </location>
</feature>
<evidence type="ECO:0000256" key="4">
    <source>
        <dbReference type="SAM" id="MobiDB-lite"/>
    </source>
</evidence>
<feature type="domain" description="Histidine kinase/HSP90-like ATPase" evidence="6">
    <location>
        <begin position="552"/>
        <end position="650"/>
    </location>
</feature>
<dbReference type="Pfam" id="PF02518">
    <property type="entry name" value="HATPase_c"/>
    <property type="match status" value="1"/>
</dbReference>
<evidence type="ECO:0000256" key="1">
    <source>
        <dbReference type="ARBA" id="ARBA00022679"/>
    </source>
</evidence>
<dbReference type="Proteomes" id="UP001622594">
    <property type="component" value="Chromosome"/>
</dbReference>
<dbReference type="EMBL" id="CP108188">
    <property type="protein sequence ID" value="WTR68969.1"/>
    <property type="molecule type" value="Genomic_DNA"/>
</dbReference>
<feature type="region of interest" description="Disordered" evidence="4">
    <location>
        <begin position="586"/>
        <end position="611"/>
    </location>
</feature>
<evidence type="ECO:0000313" key="9">
    <source>
        <dbReference type="Proteomes" id="UP001622594"/>
    </source>
</evidence>
<feature type="transmembrane region" description="Helical" evidence="5">
    <location>
        <begin position="366"/>
        <end position="383"/>
    </location>
</feature>